<protein>
    <submittedName>
        <fullName evidence="2">TLC domain-containing protein 4-B</fullName>
    </submittedName>
</protein>
<feature type="transmembrane region" description="Helical" evidence="1">
    <location>
        <begin position="50"/>
        <end position="69"/>
    </location>
</feature>
<sequence length="79" mass="8940">METRELSVVAGSFVGFQLLFSVVSPRLSLAVTPDYKRLPPTKLTEWNSRLVSTVHALIVGLFCLYILWFDDDVNANPVW</sequence>
<gene>
    <name evidence="2" type="primary">TLCD4B</name>
    <name evidence="2" type="ORF">ATANTOWER_016631</name>
</gene>
<keyword evidence="1" id="KW-1133">Transmembrane helix</keyword>
<evidence type="ECO:0000256" key="1">
    <source>
        <dbReference type="SAM" id="Phobius"/>
    </source>
</evidence>
<keyword evidence="3" id="KW-1185">Reference proteome</keyword>
<keyword evidence="1" id="KW-0472">Membrane</keyword>
<dbReference type="Proteomes" id="UP001345963">
    <property type="component" value="Unassembled WGS sequence"/>
</dbReference>
<keyword evidence="1" id="KW-0812">Transmembrane</keyword>
<reference evidence="2 3" key="1">
    <citation type="submission" date="2021-07" db="EMBL/GenBank/DDBJ databases">
        <authorList>
            <person name="Palmer J.M."/>
        </authorList>
    </citation>
    <scope>NUCLEOTIDE SEQUENCE [LARGE SCALE GENOMIC DNA]</scope>
    <source>
        <strain evidence="2 3">AT_MEX2019</strain>
        <tissue evidence="2">Muscle</tissue>
    </source>
</reference>
<accession>A0ABU7BDY4</accession>
<comment type="caution">
    <text evidence="2">The sequence shown here is derived from an EMBL/GenBank/DDBJ whole genome shotgun (WGS) entry which is preliminary data.</text>
</comment>
<dbReference type="EMBL" id="JAHUTI010049517">
    <property type="protein sequence ID" value="MED6247780.1"/>
    <property type="molecule type" value="Genomic_DNA"/>
</dbReference>
<evidence type="ECO:0000313" key="3">
    <source>
        <dbReference type="Proteomes" id="UP001345963"/>
    </source>
</evidence>
<proteinExistence type="predicted"/>
<organism evidence="2 3">
    <name type="scientific">Ataeniobius toweri</name>
    <dbReference type="NCBI Taxonomy" id="208326"/>
    <lineage>
        <taxon>Eukaryota</taxon>
        <taxon>Metazoa</taxon>
        <taxon>Chordata</taxon>
        <taxon>Craniata</taxon>
        <taxon>Vertebrata</taxon>
        <taxon>Euteleostomi</taxon>
        <taxon>Actinopterygii</taxon>
        <taxon>Neopterygii</taxon>
        <taxon>Teleostei</taxon>
        <taxon>Neoteleostei</taxon>
        <taxon>Acanthomorphata</taxon>
        <taxon>Ovalentaria</taxon>
        <taxon>Atherinomorphae</taxon>
        <taxon>Cyprinodontiformes</taxon>
        <taxon>Goodeidae</taxon>
        <taxon>Ataeniobius</taxon>
    </lineage>
</organism>
<feature type="transmembrane region" description="Helical" evidence="1">
    <location>
        <begin position="6"/>
        <end position="29"/>
    </location>
</feature>
<name>A0ABU7BDY4_9TELE</name>
<evidence type="ECO:0000313" key="2">
    <source>
        <dbReference type="EMBL" id="MED6247780.1"/>
    </source>
</evidence>